<dbReference type="EMBL" id="MKIR01000012">
    <property type="protein sequence ID" value="OFI49551.1"/>
    <property type="molecule type" value="Genomic_DNA"/>
</dbReference>
<dbReference type="STRING" id="1859473.BG261_02940"/>
<gene>
    <name evidence="1" type="ORF">BG261_02940</name>
</gene>
<dbReference type="RefSeq" id="WP_070792068.1">
    <property type="nucleotide sequence ID" value="NZ_MKIR01000012.1"/>
</dbReference>
<comment type="caution">
    <text evidence="1">The sequence shown here is derived from an EMBL/GenBank/DDBJ whole genome shotgun (WGS) entry which is preliminary data.</text>
</comment>
<dbReference type="Proteomes" id="UP000178622">
    <property type="component" value="Unassembled WGS sequence"/>
</dbReference>
<evidence type="ECO:0000313" key="1">
    <source>
        <dbReference type="EMBL" id="OFI49551.1"/>
    </source>
</evidence>
<protein>
    <submittedName>
        <fullName evidence="1">Uncharacterized protein</fullName>
    </submittedName>
</protein>
<evidence type="ECO:0000313" key="2">
    <source>
        <dbReference type="Proteomes" id="UP000178622"/>
    </source>
</evidence>
<keyword evidence="2" id="KW-1185">Reference proteome</keyword>
<dbReference type="OrthoDB" id="2156961at2"/>
<sequence>MNYRRIYELHKGNEVVAEGTIYQIAKELGIAPSRVMDYGSRAYQKTTTDAKPFELKFLREE</sequence>
<dbReference type="AlphaFoldDB" id="A0A1E8GMS3"/>
<organism evidence="1 2">
    <name type="scientific">Floricoccus tropicus</name>
    <dbReference type="NCBI Taxonomy" id="1859473"/>
    <lineage>
        <taxon>Bacteria</taxon>
        <taxon>Bacillati</taxon>
        <taxon>Bacillota</taxon>
        <taxon>Bacilli</taxon>
        <taxon>Lactobacillales</taxon>
        <taxon>Streptococcaceae</taxon>
        <taxon>Floricoccus</taxon>
    </lineage>
</organism>
<proteinExistence type="predicted"/>
<reference evidence="2" key="1">
    <citation type="submission" date="2016-09" db="EMBL/GenBank/DDBJ databases">
        <title>Draft genome sequence of a novel species of the family Streptococcaceae isolated from flowers.</title>
        <authorList>
            <person name="Chuah L.-O."/>
            <person name="Yap K.-P."/>
            <person name="Thong K.L."/>
            <person name="Liong M.T."/>
            <person name="Ahmad R."/>
            <person name="Rusul G."/>
        </authorList>
    </citation>
    <scope>NUCLEOTIDE SEQUENCE [LARGE SCALE GENOMIC DNA]</scope>
    <source>
        <strain evidence="2">DF1</strain>
    </source>
</reference>
<name>A0A1E8GMS3_9LACT</name>
<accession>A0A1E8GMS3</accession>